<dbReference type="SUPFAM" id="SSF51261">
    <property type="entry name" value="Duplicated hybrid motif"/>
    <property type="match status" value="1"/>
</dbReference>
<evidence type="ECO:0000256" key="2">
    <source>
        <dbReference type="SAM" id="SignalP"/>
    </source>
</evidence>
<reference evidence="5" key="1">
    <citation type="journal article" date="2019" name="Int. J. Syst. Evol. Microbiol.">
        <title>The Global Catalogue of Microorganisms (GCM) 10K type strain sequencing project: providing services to taxonomists for standard genome sequencing and annotation.</title>
        <authorList>
            <consortium name="The Broad Institute Genomics Platform"/>
            <consortium name="The Broad Institute Genome Sequencing Center for Infectious Disease"/>
            <person name="Wu L."/>
            <person name="Ma J."/>
        </authorList>
    </citation>
    <scope>NUCLEOTIDE SEQUENCE [LARGE SCALE GENOMIC DNA]</scope>
    <source>
        <strain evidence="5">CGMCC 1.12477</strain>
    </source>
</reference>
<dbReference type="PANTHER" id="PTHR21666">
    <property type="entry name" value="PEPTIDASE-RELATED"/>
    <property type="match status" value="1"/>
</dbReference>
<dbReference type="PANTHER" id="PTHR21666:SF289">
    <property type="entry name" value="L-ALA--D-GLU ENDOPEPTIDASE"/>
    <property type="match status" value="1"/>
</dbReference>
<feature type="domain" description="M23ase beta-sheet core" evidence="3">
    <location>
        <begin position="63"/>
        <end position="177"/>
    </location>
</feature>
<dbReference type="InterPro" id="IPR050570">
    <property type="entry name" value="Cell_wall_metabolism_enzyme"/>
</dbReference>
<evidence type="ECO:0000313" key="4">
    <source>
        <dbReference type="EMBL" id="MFD1508819.1"/>
    </source>
</evidence>
<dbReference type="EMBL" id="JBHUDD010000040">
    <property type="protein sequence ID" value="MFD1508819.1"/>
    <property type="molecule type" value="Genomic_DNA"/>
</dbReference>
<keyword evidence="5" id="KW-1185">Reference proteome</keyword>
<dbReference type="CDD" id="cd12797">
    <property type="entry name" value="M23_peptidase"/>
    <property type="match status" value="1"/>
</dbReference>
<protein>
    <submittedName>
        <fullName evidence="4">M23 family metallopeptidase</fullName>
        <ecNumber evidence="4">3.4.24.-</ecNumber>
    </submittedName>
</protein>
<dbReference type="GO" id="GO:0016787">
    <property type="term" value="F:hydrolase activity"/>
    <property type="evidence" value="ECO:0007669"/>
    <property type="project" value="UniProtKB-KW"/>
</dbReference>
<evidence type="ECO:0000259" key="3">
    <source>
        <dbReference type="Pfam" id="PF01551"/>
    </source>
</evidence>
<proteinExistence type="predicted"/>
<accession>A0ABW4EFX7</accession>
<keyword evidence="1 2" id="KW-0732">Signal</keyword>
<evidence type="ECO:0000313" key="5">
    <source>
        <dbReference type="Proteomes" id="UP001597186"/>
    </source>
</evidence>
<dbReference type="InterPro" id="IPR016047">
    <property type="entry name" value="M23ase_b-sheet_dom"/>
</dbReference>
<gene>
    <name evidence="4" type="ORF">ACFTOW_05330</name>
</gene>
<dbReference type="RefSeq" id="WP_379913820.1">
    <property type="nucleotide sequence ID" value="NZ_JBHUDD010000040.1"/>
</dbReference>
<dbReference type="InterPro" id="IPR011055">
    <property type="entry name" value="Dup_hybrid_motif"/>
</dbReference>
<dbReference type="Pfam" id="PF01551">
    <property type="entry name" value="Peptidase_M23"/>
    <property type="match status" value="1"/>
</dbReference>
<comment type="caution">
    <text evidence="4">The sequence shown here is derived from an EMBL/GenBank/DDBJ whole genome shotgun (WGS) entry which is preliminary data.</text>
</comment>
<feature type="chain" id="PRO_5045418956" evidence="2">
    <location>
        <begin position="21"/>
        <end position="319"/>
    </location>
</feature>
<organism evidence="4 5">
    <name type="scientific">Lacimonas salitolerans</name>
    <dbReference type="NCBI Taxonomy" id="1323750"/>
    <lineage>
        <taxon>Bacteria</taxon>
        <taxon>Pseudomonadati</taxon>
        <taxon>Pseudomonadota</taxon>
        <taxon>Alphaproteobacteria</taxon>
        <taxon>Rhodobacterales</taxon>
        <taxon>Paracoccaceae</taxon>
        <taxon>Lacimonas</taxon>
    </lineage>
</organism>
<evidence type="ECO:0000256" key="1">
    <source>
        <dbReference type="ARBA" id="ARBA00022729"/>
    </source>
</evidence>
<name>A0ABW4EFX7_9RHOB</name>
<feature type="signal peptide" evidence="2">
    <location>
        <begin position="1"/>
        <end position="20"/>
    </location>
</feature>
<keyword evidence="4" id="KW-0378">Hydrolase</keyword>
<sequence>MRALVALLTLLAAAGTPAAARDLPLAQPIDCTLGDTCFIQQYVDHDPGPGAQDFTCGPLSYDGHKGTDFALPSFAAMHAGVDVLAAAPGTVLGLRDEMPDTGWSPELEGRDCGNGLVLDHGDGWQTQYCHLKRGSLTVQKGQRVAMGAVLGQVGYSGRTQFPHLHLSVRQGDRVVDPFDPDGQITCGTPDTDVLWTDPPAYSPGGLLNAGFADRVPDYDAIKEGTAHAEALPRDPDALVIWGYAFGAKAGDVMRMRILGPDGREVFAHDADIADPKAQLFRAAGTRVRRGLMPGTYQGEVTLIRDDIAFDRMETTLRVD</sequence>
<dbReference type="Gene3D" id="2.70.70.10">
    <property type="entry name" value="Glucose Permease (Domain IIA)"/>
    <property type="match status" value="1"/>
</dbReference>
<dbReference type="EC" id="3.4.24.-" evidence="4"/>
<dbReference type="Proteomes" id="UP001597186">
    <property type="component" value="Unassembled WGS sequence"/>
</dbReference>